<dbReference type="PANTHER" id="PTHR13179:SF8">
    <property type="entry name" value="GATOR COMPLEX PROTEIN DEPDC5"/>
    <property type="match status" value="1"/>
</dbReference>
<gene>
    <name evidence="4" type="ORF">N0F65_012082</name>
</gene>
<feature type="domain" description="IML1 N-terminal double psi beta-barrel" evidence="3">
    <location>
        <begin position="63"/>
        <end position="169"/>
    </location>
</feature>
<dbReference type="GO" id="GO:1990130">
    <property type="term" value="C:GATOR1 complex"/>
    <property type="evidence" value="ECO:0007669"/>
    <property type="project" value="TreeGrafter"/>
</dbReference>
<feature type="region of interest" description="Disordered" evidence="1">
    <location>
        <begin position="770"/>
        <end position="869"/>
    </location>
</feature>
<dbReference type="Pfam" id="PF23013">
    <property type="entry name" value="IML1_N"/>
    <property type="match status" value="1"/>
</dbReference>
<dbReference type="Proteomes" id="UP001146120">
    <property type="component" value="Unassembled WGS sequence"/>
</dbReference>
<feature type="compositionally biased region" description="Polar residues" evidence="1">
    <location>
        <begin position="795"/>
        <end position="805"/>
    </location>
</feature>
<comment type="caution">
    <text evidence="4">The sequence shown here is derived from an EMBL/GenBank/DDBJ whole genome shotgun (WGS) entry which is preliminary data.</text>
</comment>
<dbReference type="Pfam" id="PF12257">
    <property type="entry name" value="IML1"/>
    <property type="match status" value="1"/>
</dbReference>
<feature type="region of interest" description="Disordered" evidence="1">
    <location>
        <begin position="1413"/>
        <end position="1443"/>
    </location>
</feature>
<evidence type="ECO:0000313" key="4">
    <source>
        <dbReference type="EMBL" id="DAZ94313.1"/>
    </source>
</evidence>
<name>A0AAV2YLX9_9STRA</name>
<feature type="compositionally biased region" description="Polar residues" evidence="1">
    <location>
        <begin position="850"/>
        <end position="860"/>
    </location>
</feature>
<evidence type="ECO:0000313" key="5">
    <source>
        <dbReference type="Proteomes" id="UP001146120"/>
    </source>
</evidence>
<proteinExistence type="predicted"/>
<dbReference type="InterPro" id="IPR055213">
    <property type="entry name" value="IML1_double_psi_beta_barrel"/>
</dbReference>
<accession>A0AAV2YLX9</accession>
<sequence length="1452" mass="162617">MRRRYERKRLAAQAQRTAQAAANAQASGALAAAATGGAGGASTSASSAAAARKRNSIQTGFTQFKLHVHGHEFHQGEELVLNPECFPELQDMPLHEYVVELFHPRGDGDASSVMMMAGATASAAAPRHHLLLEVRQNSMLPVKGKMQVSVLKDTAACFQLSPFKDVNVRFISKALVEVDFVEISLKDQFLSRRDLWYLKKSLVGTALYVGKNVRVQGTRWQVLELRAGTDKVRSGVISERTRFAFRSRTSRVMWLIQLSPEMWEIANNGKLYLEILLNVVHHVLGKWIQHKVSHSLTIIFFSRSYFPEFDDKTKGAAATQRDQRRKTRGASTAAPPSGTTFPFRDNSRFSVGVDEEGRYYQDYYKIVAFDSQVTDAEPLLVTLKRELNEFPHACRWRAPWQAVVRTSTDSDLEGEPSSPALSGIPSNARDGNLLEAINIVLNIFEKHHIDRHLARSGQNLVLFTAGNGIFSVNKRLSEITEQRMMDHGIGIDMISLSTPPLHKCPLFLFKQSGSRGVLKLNTTLGVGVAAPDTCMCGSSGMNKTTTQRRSRTASTDGISDAYASTSDVHATSMRAMPLCKHCLQRQENCKHYVVPLWIPLSFVEDEMMADHSCPLDDDITAYCPVCYPIHLKTKGFEPLPLCQMFRGNPGLGSNPARDTLPRPLECLLNRFEPVPKMLCDADDDDSITDEDITSLTITSQVSNSSDFLFCGRESDLVRARTSSITTLDDSHVFGGSNLPKVRSFSPSEPNKVLQEFEKYDDQVFAFSSGRSRQVVKPSDGGDSSGRLCSTPPLKYSTTTIGPNSTTKHRLHPGSAGNATSEHAGRQWMERSPSRVKSDSGSIGSDHREASSTGGTPNTRGGHTDGKSRNMVGSLPCNYALDLATSGLPHITSSPILVPADGPGKDDLFHTHGSIYKHLTSKQRRWSQLYPAEEHYKLVQRTLKWKSALLPLTSDYLPSPKELQAHYTESFYSVTLPERDEHSGATFRDYRELVMEMIAQRFSQDFQLITQEESNATTTPCEKESTVYRMSMGHRIHEIMFNEETQTIDVKRYLQRATTKSDVDIMDYRYCLWSPVASAFVKATQEFRKYPRSEYGWNYLDQLICGYLDDMHEGIRYKRIMYCVLPPVLDGSENDQVTLQEYTERFRKFIEFVRSKGDSSGGFPSVNFNAEWRESMPTSGVDSFKRVEHDSVKIPLHAPDAPTNQNWVMLKCDTELLGTQCFHIEVQWLVCRSSLVEDFTTGLLRRAKQLGLEILQVPENGISSNLDMHPLICPVFIPVREPSVQRQIEAALVDRFGFAAEGLHPIPLAHTNHRAEYEVIQHTDTSGRRRRVAFYRQYIHRQLSCYVRLTQTGLVWVSNRKLTCQSIQTIFDGIAQMVASVQLAHSALETIVDRVMLLAATTTLAAAPIIEKIMGTPDREPPRPSAPRLSGLPPAHHHHHRQEPLAELLAKPF</sequence>
<dbReference type="InterPro" id="IPR048255">
    <property type="entry name" value="IML1_N"/>
</dbReference>
<dbReference type="GO" id="GO:0005096">
    <property type="term" value="F:GTPase activator activity"/>
    <property type="evidence" value="ECO:0007669"/>
    <property type="project" value="InterPro"/>
</dbReference>
<dbReference type="EMBL" id="DAKRPA010000257">
    <property type="protein sequence ID" value="DAZ94313.1"/>
    <property type="molecule type" value="Genomic_DNA"/>
</dbReference>
<evidence type="ECO:0000259" key="2">
    <source>
        <dbReference type="Pfam" id="PF12257"/>
    </source>
</evidence>
<dbReference type="GO" id="GO:1904262">
    <property type="term" value="P:negative regulation of TORC1 signaling"/>
    <property type="evidence" value="ECO:0007669"/>
    <property type="project" value="TreeGrafter"/>
</dbReference>
<protein>
    <recommendedName>
        <fullName evidence="6">Vacuolar membrane-associated protein iml1</fullName>
    </recommendedName>
</protein>
<dbReference type="InterPro" id="IPR027244">
    <property type="entry name" value="IML1"/>
</dbReference>
<feature type="compositionally biased region" description="Basic and acidic residues" evidence="1">
    <location>
        <begin position="822"/>
        <end position="837"/>
    </location>
</feature>
<reference evidence="4" key="2">
    <citation type="journal article" date="2023" name="Microbiol Resour">
        <title>Decontamination and Annotation of the Draft Genome Sequence of the Oomycete Lagenidium giganteum ARSEF 373.</title>
        <authorList>
            <person name="Morgan W.R."/>
            <person name="Tartar A."/>
        </authorList>
    </citation>
    <scope>NUCLEOTIDE SEQUENCE</scope>
    <source>
        <strain evidence="4">ARSEF 373</strain>
    </source>
</reference>
<evidence type="ECO:0008006" key="6">
    <source>
        <dbReference type="Google" id="ProtNLM"/>
    </source>
</evidence>
<feature type="domain" description="Vacuolar membrane-associated protein Iml1 N-terminal" evidence="2">
    <location>
        <begin position="181"/>
        <end position="509"/>
    </location>
</feature>
<evidence type="ECO:0000259" key="3">
    <source>
        <dbReference type="Pfam" id="PF23013"/>
    </source>
</evidence>
<dbReference type="PANTHER" id="PTHR13179">
    <property type="entry name" value="DEP DOMAIN CONTAINING PROTEIN 5"/>
    <property type="match status" value="1"/>
</dbReference>
<feature type="region of interest" description="Disordered" evidence="1">
    <location>
        <begin position="315"/>
        <end position="345"/>
    </location>
</feature>
<evidence type="ECO:0000256" key="1">
    <source>
        <dbReference type="SAM" id="MobiDB-lite"/>
    </source>
</evidence>
<organism evidence="4 5">
    <name type="scientific">Lagenidium giganteum</name>
    <dbReference type="NCBI Taxonomy" id="4803"/>
    <lineage>
        <taxon>Eukaryota</taxon>
        <taxon>Sar</taxon>
        <taxon>Stramenopiles</taxon>
        <taxon>Oomycota</taxon>
        <taxon>Peronosporomycetes</taxon>
        <taxon>Pythiales</taxon>
        <taxon>Pythiaceae</taxon>
    </lineage>
</organism>
<reference evidence="4" key="1">
    <citation type="submission" date="2022-11" db="EMBL/GenBank/DDBJ databases">
        <authorList>
            <person name="Morgan W.R."/>
            <person name="Tartar A."/>
        </authorList>
    </citation>
    <scope>NUCLEOTIDE SEQUENCE</scope>
    <source>
        <strain evidence="4">ARSEF 373</strain>
    </source>
</reference>
<keyword evidence="5" id="KW-1185">Reference proteome</keyword>
<dbReference type="GO" id="GO:0010508">
    <property type="term" value="P:positive regulation of autophagy"/>
    <property type="evidence" value="ECO:0007669"/>
    <property type="project" value="TreeGrafter"/>
</dbReference>